<dbReference type="EMBL" id="JAAXLS010000001">
    <property type="protein sequence ID" value="NKQ51585.1"/>
    <property type="molecule type" value="Genomic_DNA"/>
</dbReference>
<dbReference type="InterPro" id="IPR011538">
    <property type="entry name" value="Nuo51_FMN-bd"/>
</dbReference>
<dbReference type="Gene3D" id="3.10.20.600">
    <property type="match status" value="1"/>
</dbReference>
<dbReference type="RefSeq" id="WP_168510601.1">
    <property type="nucleotide sequence ID" value="NZ_JAAXLS010000001.1"/>
</dbReference>
<reference evidence="7 8" key="1">
    <citation type="submission" date="2020-04" db="EMBL/GenBank/DDBJ databases">
        <title>Novel species.</title>
        <authorList>
            <person name="Teo W.F.A."/>
            <person name="Lipun K."/>
            <person name="Srisuk N."/>
            <person name="Duangmal K."/>
        </authorList>
    </citation>
    <scope>NUCLEOTIDE SEQUENCE [LARGE SCALE GENOMIC DNA]</scope>
    <source>
        <strain evidence="7 8">K13G38</strain>
    </source>
</reference>
<evidence type="ECO:0000256" key="5">
    <source>
        <dbReference type="ARBA" id="ARBA00023014"/>
    </source>
</evidence>
<dbReference type="SUPFAM" id="SSF140490">
    <property type="entry name" value="Nqo1C-terminal domain-like"/>
    <property type="match status" value="1"/>
</dbReference>
<evidence type="ECO:0000313" key="8">
    <source>
        <dbReference type="Proteomes" id="UP000715441"/>
    </source>
</evidence>
<dbReference type="Proteomes" id="UP000715441">
    <property type="component" value="Unassembled WGS sequence"/>
</dbReference>
<keyword evidence="8" id="KW-1185">Reference proteome</keyword>
<sequence>MNVGVLPGVTPRLMRDSGGWESIAEYRDTGGYAELPGATALLDMIEASGLRGRGGASFPAGRKMRAVRAGEGVPVIVANGEEGEPASVKDRWLLRTRPHLVLDGIRHAAVAVGADLAYVYLSDADAERSVIDAIAELAAQPVELRVVRVDPAYIAGEETAAVRYLGGGPAKPADKPPRPFESGVDGRPTLVSNVETLANLPLLTRLGVDGYRAQGTHTAPGTFLLTLGGSASSPGLYEVPLGTPMARVLEAWGGVAPAGLLMGGYFGGLLGERGQESTLDYDSVALGCGAVTVLGREDCPVHVAAAVMAYFDRSNAGQCGSCFNGTAAMSAVLSALVARTATGEDVARLRRWSTMLPRRGACGTLDGAAQLAASLLREFPGAVASHVDGVCAACPADGRVDAAVPFAMEVPGVPAGLLRS</sequence>
<evidence type="ECO:0000256" key="2">
    <source>
        <dbReference type="ARBA" id="ARBA00022485"/>
    </source>
</evidence>
<keyword evidence="4" id="KW-0408">Iron</keyword>
<organism evidence="7 8">
    <name type="scientific">Amycolatopsis acididurans</name>
    <dbReference type="NCBI Taxonomy" id="2724524"/>
    <lineage>
        <taxon>Bacteria</taxon>
        <taxon>Bacillati</taxon>
        <taxon>Actinomycetota</taxon>
        <taxon>Actinomycetes</taxon>
        <taxon>Pseudonocardiales</taxon>
        <taxon>Pseudonocardiaceae</taxon>
        <taxon>Amycolatopsis</taxon>
    </lineage>
</organism>
<evidence type="ECO:0000256" key="3">
    <source>
        <dbReference type="ARBA" id="ARBA00022723"/>
    </source>
</evidence>
<dbReference type="Gene3D" id="1.20.1440.230">
    <property type="entry name" value="NADH-ubiquinone oxidoreductase 51kDa subunit, iron-sulphur binding domain"/>
    <property type="match status" value="1"/>
</dbReference>
<dbReference type="Pfam" id="PF01512">
    <property type="entry name" value="Complex1_51K"/>
    <property type="match status" value="1"/>
</dbReference>
<dbReference type="PANTHER" id="PTHR43578">
    <property type="entry name" value="NADH-QUINONE OXIDOREDUCTASE SUBUNIT F"/>
    <property type="match status" value="1"/>
</dbReference>
<comment type="similarity">
    <text evidence="1">Belongs to the complex I 51 kDa subunit family.</text>
</comment>
<dbReference type="InterPro" id="IPR037207">
    <property type="entry name" value="Nuop51_4Fe4S-bd_sf"/>
</dbReference>
<comment type="caution">
    <text evidence="7">The sequence shown here is derived from an EMBL/GenBank/DDBJ whole genome shotgun (WGS) entry which is preliminary data.</text>
</comment>
<gene>
    <name evidence="7" type="ORF">HFP15_01675</name>
</gene>
<keyword evidence="2" id="KW-0004">4Fe-4S</keyword>
<dbReference type="InterPro" id="IPR037225">
    <property type="entry name" value="Nuo51_FMN-bd_sf"/>
</dbReference>
<protein>
    <recommendedName>
        <fullName evidence="6">NADH-ubiquinone oxidoreductase 51kDa subunit iron-sulphur binding domain-containing protein</fullName>
    </recommendedName>
</protein>
<accession>A0ABX1IVS5</accession>
<dbReference type="Pfam" id="PF10589">
    <property type="entry name" value="NADH_4Fe-4S"/>
    <property type="match status" value="1"/>
</dbReference>
<dbReference type="SUPFAM" id="SSF142984">
    <property type="entry name" value="Nqo1 middle domain-like"/>
    <property type="match status" value="1"/>
</dbReference>
<dbReference type="SUPFAM" id="SSF142019">
    <property type="entry name" value="Nqo1 FMN-binding domain-like"/>
    <property type="match status" value="1"/>
</dbReference>
<proteinExistence type="inferred from homology"/>
<evidence type="ECO:0000256" key="4">
    <source>
        <dbReference type="ARBA" id="ARBA00023004"/>
    </source>
</evidence>
<evidence type="ECO:0000313" key="7">
    <source>
        <dbReference type="EMBL" id="NKQ51585.1"/>
    </source>
</evidence>
<name>A0ABX1IVS5_9PSEU</name>
<dbReference type="SMART" id="SM00928">
    <property type="entry name" value="NADH_4Fe-4S"/>
    <property type="match status" value="1"/>
</dbReference>
<evidence type="ECO:0000256" key="1">
    <source>
        <dbReference type="ARBA" id="ARBA00007523"/>
    </source>
</evidence>
<feature type="domain" description="NADH-ubiquinone oxidoreductase 51kDa subunit iron-sulphur binding" evidence="6">
    <location>
        <begin position="301"/>
        <end position="346"/>
    </location>
</feature>
<dbReference type="PANTHER" id="PTHR43578:SF3">
    <property type="entry name" value="NADH-QUINONE OXIDOREDUCTASE SUBUNIT F"/>
    <property type="match status" value="1"/>
</dbReference>
<keyword evidence="3" id="KW-0479">Metal-binding</keyword>
<evidence type="ECO:0000259" key="6">
    <source>
        <dbReference type="SMART" id="SM00928"/>
    </source>
</evidence>
<dbReference type="Gene3D" id="3.40.50.11540">
    <property type="entry name" value="NADH-ubiquinone oxidoreductase 51kDa subunit"/>
    <property type="match status" value="1"/>
</dbReference>
<keyword evidence="5" id="KW-0411">Iron-sulfur</keyword>
<dbReference type="InterPro" id="IPR019575">
    <property type="entry name" value="Nuop51_4Fe4S-bd"/>
</dbReference>